<evidence type="ECO:0000256" key="3">
    <source>
        <dbReference type="ARBA" id="ARBA00012438"/>
    </source>
</evidence>
<evidence type="ECO:0000256" key="15">
    <source>
        <dbReference type="PROSITE-ProRule" id="PRU00169"/>
    </source>
</evidence>
<evidence type="ECO:0000256" key="16">
    <source>
        <dbReference type="SAM" id="Phobius"/>
    </source>
</evidence>
<evidence type="ECO:0000256" key="9">
    <source>
        <dbReference type="ARBA" id="ARBA00022777"/>
    </source>
</evidence>
<dbReference type="GO" id="GO:0005524">
    <property type="term" value="F:ATP binding"/>
    <property type="evidence" value="ECO:0007669"/>
    <property type="project" value="UniProtKB-KW"/>
</dbReference>
<protein>
    <recommendedName>
        <fullName evidence="3">histidine kinase</fullName>
        <ecNumber evidence="3">2.7.13.3</ecNumber>
    </recommendedName>
</protein>
<dbReference type="Pfam" id="PF00512">
    <property type="entry name" value="HisKA"/>
    <property type="match status" value="1"/>
</dbReference>
<dbReference type="InterPro" id="IPR036890">
    <property type="entry name" value="HATPase_C_sf"/>
</dbReference>
<dbReference type="Gene3D" id="3.40.50.2300">
    <property type="match status" value="1"/>
</dbReference>
<evidence type="ECO:0000256" key="13">
    <source>
        <dbReference type="ARBA" id="ARBA00023136"/>
    </source>
</evidence>
<sequence length="1072" mass="118131">MNHKETLLENLTRSSIRLNRGLLAFLVLTLLLIGISYWSTRKLVDEQYGTFDFHFTRMMGGIQEHEIFLGKLIGKGATDKVRVDNNRFYLQKKLPEFGPDVYEGREFPFSIPFSFNAPASKIAPDQLPKLLSLGSHLVDFYGAFWAISHYQAPQVFLFNAEDNFSIVVPAAGQSPRSLWKVAPSNQPFTRQLQKRLMANSTEQADGVIRWEPIDTPRQSGAATQLMAFVTVPLPPELLPIQGASDRVGIASLLNMDQLNNIDRVMAWSMYDHFTLIAPTGKVLVGLAPAPGLHEGLNLTRDGLVFKVSNKTGEAWSALYTVSFKSYFQYTLWPMLALLMLLIGLIVGGWRLSRWYRSRVVTPAYNAHQRLVESEAFSRVVIDSAPIGLCVVRRADFKVLLANQKAQQWQGSIKRLRPLFTRQQSPDGSGETQLDIDGTHLQVGFVPTRYQGEDALLCAFNDVTSHVEDAAVLEQARLAADAANKAKTLFLATMSHEIRTPLYGVLGTLELLGLTRLDTQQRTHLQTIQRSSTTLFQLISDVLDISKIESGQMDIESTEFCPLQMIEDTLHTYAAFAEQKGLLLYACVDAALPDLLLGDPTRIRQILNNLVSNAIKFTDAGRVVLRARLVHCVDGRASVEWQVTDSGIGISPEQQERLFDTFYQVRDASSEAGAGLGLAICRWLAEMMDGQIRVVSEPGLGSSFSLQLKLKTLPGTLAGCDEILPTTQAVYVRAPAAELAQSTCDWLNRLGIVAKPLPGFVEESRQNALLVDVLPGDASLAWAGPRVLCTAGDHRPTQATPADHQVDAHDVRAIARVVSLTLHGKSIAPPSLEARPAGQLGLHILVAEDNPVNQAIIKEQLEALGCTVTTASNGEEALQLWQPQVFDLVLTDVNMPLRNGYELTQALRERDRQIPIIGVTANAMREEGARCLAVGMNAWIVKPLSLQTLHHYLSKLCASTPPQEPRPMIQSTPAPAPDDTMIELSPKMRELFISTMRQDIRHVTDALQANDAKRLAERLHSAAGALGAVQMTTLAKTCAEQESQILQSAITPSVVVEVEGLIQRLSDILNALE</sequence>
<dbReference type="RefSeq" id="WP_075120038.1">
    <property type="nucleotide sequence ID" value="NZ_MSCT01000012.1"/>
</dbReference>
<feature type="domain" description="HPt" evidence="19">
    <location>
        <begin position="980"/>
        <end position="1071"/>
    </location>
</feature>
<keyword evidence="6" id="KW-0808">Transferase</keyword>
<keyword evidence="8" id="KW-0547">Nucleotide-binding</keyword>
<dbReference type="CDD" id="cd16922">
    <property type="entry name" value="HATPase_EvgS-ArcB-TorS-like"/>
    <property type="match status" value="1"/>
</dbReference>
<evidence type="ECO:0000256" key="14">
    <source>
        <dbReference type="PROSITE-ProRule" id="PRU00110"/>
    </source>
</evidence>
<feature type="modified residue" description="4-aspartylphosphate" evidence="15">
    <location>
        <position position="891"/>
    </location>
</feature>
<keyword evidence="7 16" id="KW-0812">Transmembrane</keyword>
<keyword evidence="5 15" id="KW-0597">Phosphoprotein</keyword>
<dbReference type="InterPro" id="IPR003594">
    <property type="entry name" value="HATPase_dom"/>
</dbReference>
<accession>A0A1Q8EPH7</accession>
<dbReference type="CDD" id="cd17546">
    <property type="entry name" value="REC_hyHK_CKI1_RcsC-like"/>
    <property type="match status" value="1"/>
</dbReference>
<dbReference type="SMART" id="SM00448">
    <property type="entry name" value="REC"/>
    <property type="match status" value="1"/>
</dbReference>
<evidence type="ECO:0000256" key="10">
    <source>
        <dbReference type="ARBA" id="ARBA00022840"/>
    </source>
</evidence>
<evidence type="ECO:0000259" key="19">
    <source>
        <dbReference type="PROSITE" id="PS50894"/>
    </source>
</evidence>
<comment type="caution">
    <text evidence="20">The sequence shown here is derived from an EMBL/GenBank/DDBJ whole genome shotgun (WGS) entry which is preliminary data.</text>
</comment>
<dbReference type="PROSITE" id="PS50109">
    <property type="entry name" value="HIS_KIN"/>
    <property type="match status" value="1"/>
</dbReference>
<keyword evidence="11 16" id="KW-1133">Transmembrane helix</keyword>
<dbReference type="PRINTS" id="PR00344">
    <property type="entry name" value="BCTRLSENSOR"/>
</dbReference>
<name>A0A1Q8EPH7_9PSED</name>
<evidence type="ECO:0000256" key="6">
    <source>
        <dbReference type="ARBA" id="ARBA00022679"/>
    </source>
</evidence>
<dbReference type="Proteomes" id="UP000185578">
    <property type="component" value="Unassembled WGS sequence"/>
</dbReference>
<proteinExistence type="predicted"/>
<dbReference type="InterPro" id="IPR003661">
    <property type="entry name" value="HisK_dim/P_dom"/>
</dbReference>
<evidence type="ECO:0000256" key="2">
    <source>
        <dbReference type="ARBA" id="ARBA00004651"/>
    </source>
</evidence>
<keyword evidence="9 20" id="KW-0418">Kinase</keyword>
<dbReference type="InterPro" id="IPR036641">
    <property type="entry name" value="HPT_dom_sf"/>
</dbReference>
<comment type="subcellular location">
    <subcellularLocation>
        <location evidence="2">Cell membrane</location>
        <topology evidence="2">Multi-pass membrane protein</topology>
    </subcellularLocation>
</comment>
<dbReference type="InterPro" id="IPR001789">
    <property type="entry name" value="Sig_transdc_resp-reg_receiver"/>
</dbReference>
<keyword evidence="13 16" id="KW-0472">Membrane</keyword>
<comment type="catalytic activity">
    <reaction evidence="1">
        <text>ATP + protein L-histidine = ADP + protein N-phospho-L-histidine.</text>
        <dbReference type="EC" id="2.7.13.3"/>
    </reaction>
</comment>
<dbReference type="InterPro" id="IPR005467">
    <property type="entry name" value="His_kinase_dom"/>
</dbReference>
<reference evidence="20 21" key="1">
    <citation type="submission" date="2016-12" db="EMBL/GenBank/DDBJ databases">
        <authorList>
            <person name="Song W.-J."/>
            <person name="Kurnit D.M."/>
        </authorList>
    </citation>
    <scope>NUCLEOTIDE SEQUENCE [LARGE SCALE GENOMIC DNA]</scope>
    <source>
        <strain evidence="20 21">PCL1601</strain>
    </source>
</reference>
<dbReference type="Pfam" id="PF00072">
    <property type="entry name" value="Response_reg"/>
    <property type="match status" value="1"/>
</dbReference>
<feature type="domain" description="Response regulatory" evidence="18">
    <location>
        <begin position="842"/>
        <end position="956"/>
    </location>
</feature>
<evidence type="ECO:0000259" key="17">
    <source>
        <dbReference type="PROSITE" id="PS50109"/>
    </source>
</evidence>
<dbReference type="InterPro" id="IPR036097">
    <property type="entry name" value="HisK_dim/P_sf"/>
</dbReference>
<dbReference type="SMART" id="SM00388">
    <property type="entry name" value="HisKA"/>
    <property type="match status" value="1"/>
</dbReference>
<dbReference type="CDD" id="cd00082">
    <property type="entry name" value="HisKA"/>
    <property type="match status" value="1"/>
</dbReference>
<dbReference type="InterPro" id="IPR004358">
    <property type="entry name" value="Sig_transdc_His_kin-like_C"/>
</dbReference>
<keyword evidence="10" id="KW-0067">ATP-binding</keyword>
<evidence type="ECO:0000256" key="8">
    <source>
        <dbReference type="ARBA" id="ARBA00022741"/>
    </source>
</evidence>
<dbReference type="PANTHER" id="PTHR45339">
    <property type="entry name" value="HYBRID SIGNAL TRANSDUCTION HISTIDINE KINASE J"/>
    <property type="match status" value="1"/>
</dbReference>
<evidence type="ECO:0000256" key="7">
    <source>
        <dbReference type="ARBA" id="ARBA00022692"/>
    </source>
</evidence>
<dbReference type="InterPro" id="IPR011006">
    <property type="entry name" value="CheY-like_superfamily"/>
</dbReference>
<dbReference type="PROSITE" id="PS50110">
    <property type="entry name" value="RESPONSE_REGULATORY"/>
    <property type="match status" value="1"/>
</dbReference>
<dbReference type="PROSITE" id="PS50894">
    <property type="entry name" value="HPT"/>
    <property type="match status" value="1"/>
</dbReference>
<dbReference type="SUPFAM" id="SSF47226">
    <property type="entry name" value="Histidine-containing phosphotransfer domain, HPT domain"/>
    <property type="match status" value="1"/>
</dbReference>
<dbReference type="GO" id="GO:0005886">
    <property type="term" value="C:plasma membrane"/>
    <property type="evidence" value="ECO:0007669"/>
    <property type="project" value="UniProtKB-SubCell"/>
</dbReference>
<dbReference type="Pfam" id="PF01627">
    <property type="entry name" value="Hpt"/>
    <property type="match status" value="1"/>
</dbReference>
<dbReference type="OrthoDB" id="9770795at2"/>
<dbReference type="SMART" id="SM00387">
    <property type="entry name" value="HATPase_c"/>
    <property type="match status" value="1"/>
</dbReference>
<gene>
    <name evidence="20" type="ORF">BTN82_15650</name>
</gene>
<dbReference type="FunFam" id="3.30.565.10:FF:000010">
    <property type="entry name" value="Sensor histidine kinase RcsC"/>
    <property type="match status" value="1"/>
</dbReference>
<dbReference type="Gene3D" id="1.20.120.160">
    <property type="entry name" value="HPT domain"/>
    <property type="match status" value="1"/>
</dbReference>
<keyword evidence="4" id="KW-1003">Cell membrane</keyword>
<feature type="transmembrane region" description="Helical" evidence="16">
    <location>
        <begin position="21"/>
        <end position="38"/>
    </location>
</feature>
<dbReference type="Gene3D" id="1.10.287.130">
    <property type="match status" value="1"/>
</dbReference>
<evidence type="ECO:0000313" key="21">
    <source>
        <dbReference type="Proteomes" id="UP000185578"/>
    </source>
</evidence>
<dbReference type="InterPro" id="IPR008207">
    <property type="entry name" value="Sig_transdc_His_kin_Hpt_dom"/>
</dbReference>
<dbReference type="SUPFAM" id="SSF52172">
    <property type="entry name" value="CheY-like"/>
    <property type="match status" value="1"/>
</dbReference>
<evidence type="ECO:0000313" key="20">
    <source>
        <dbReference type="EMBL" id="OLF53700.1"/>
    </source>
</evidence>
<feature type="domain" description="Histidine kinase" evidence="17">
    <location>
        <begin position="492"/>
        <end position="711"/>
    </location>
</feature>
<dbReference type="AlphaFoldDB" id="A0A1Q8EPH7"/>
<dbReference type="SUPFAM" id="SSF47384">
    <property type="entry name" value="Homodimeric domain of signal transducing histidine kinase"/>
    <property type="match status" value="1"/>
</dbReference>
<keyword evidence="12" id="KW-0902">Two-component regulatory system</keyword>
<dbReference type="Pfam" id="PF02518">
    <property type="entry name" value="HATPase_c"/>
    <property type="match status" value="1"/>
</dbReference>
<evidence type="ECO:0000256" key="5">
    <source>
        <dbReference type="ARBA" id="ARBA00022553"/>
    </source>
</evidence>
<evidence type="ECO:0000256" key="4">
    <source>
        <dbReference type="ARBA" id="ARBA00022475"/>
    </source>
</evidence>
<dbReference type="EMBL" id="MSCT01000012">
    <property type="protein sequence ID" value="OLF53700.1"/>
    <property type="molecule type" value="Genomic_DNA"/>
</dbReference>
<organism evidence="20 21">
    <name type="scientific">Pseudomonas chlororaphis</name>
    <dbReference type="NCBI Taxonomy" id="587753"/>
    <lineage>
        <taxon>Bacteria</taxon>
        <taxon>Pseudomonadati</taxon>
        <taxon>Pseudomonadota</taxon>
        <taxon>Gammaproteobacteria</taxon>
        <taxon>Pseudomonadales</taxon>
        <taxon>Pseudomonadaceae</taxon>
        <taxon>Pseudomonas</taxon>
    </lineage>
</organism>
<evidence type="ECO:0000259" key="18">
    <source>
        <dbReference type="PROSITE" id="PS50110"/>
    </source>
</evidence>
<dbReference type="GO" id="GO:0000155">
    <property type="term" value="F:phosphorelay sensor kinase activity"/>
    <property type="evidence" value="ECO:0007669"/>
    <property type="project" value="InterPro"/>
</dbReference>
<evidence type="ECO:0000256" key="12">
    <source>
        <dbReference type="ARBA" id="ARBA00023012"/>
    </source>
</evidence>
<evidence type="ECO:0000256" key="11">
    <source>
        <dbReference type="ARBA" id="ARBA00022989"/>
    </source>
</evidence>
<evidence type="ECO:0000256" key="1">
    <source>
        <dbReference type="ARBA" id="ARBA00000085"/>
    </source>
</evidence>
<dbReference type="SUPFAM" id="SSF55874">
    <property type="entry name" value="ATPase domain of HSP90 chaperone/DNA topoisomerase II/histidine kinase"/>
    <property type="match status" value="1"/>
</dbReference>
<dbReference type="Gene3D" id="3.30.565.10">
    <property type="entry name" value="Histidine kinase-like ATPase, C-terminal domain"/>
    <property type="match status" value="1"/>
</dbReference>
<feature type="modified residue" description="Phosphohistidine" evidence="14">
    <location>
        <position position="1019"/>
    </location>
</feature>
<dbReference type="FunFam" id="1.10.287.130:FF:000004">
    <property type="entry name" value="Ethylene receptor 1"/>
    <property type="match status" value="1"/>
</dbReference>
<dbReference type="PANTHER" id="PTHR45339:SF1">
    <property type="entry name" value="HYBRID SIGNAL TRANSDUCTION HISTIDINE KINASE J"/>
    <property type="match status" value="1"/>
</dbReference>
<dbReference type="EC" id="2.7.13.3" evidence="3"/>